<evidence type="ECO:0000313" key="3">
    <source>
        <dbReference type="EMBL" id="KHS42031.1"/>
    </source>
</evidence>
<feature type="domain" description="VapC50 C-terminal" evidence="2">
    <location>
        <begin position="137"/>
        <end position="189"/>
    </location>
</feature>
<dbReference type="Proteomes" id="UP000031338">
    <property type="component" value="Unassembled WGS sequence"/>
</dbReference>
<dbReference type="RefSeq" id="WP_039338235.1">
    <property type="nucleotide sequence ID" value="NZ_JRVC01000033.1"/>
</dbReference>
<proteinExistence type="predicted"/>
<dbReference type="Pfam" id="PF26343">
    <property type="entry name" value="VapC50_C"/>
    <property type="match status" value="1"/>
</dbReference>
<reference evidence="3 4" key="1">
    <citation type="submission" date="2014-10" db="EMBL/GenBank/DDBJ databases">
        <title>Draft genome sequence of Novosphingobium subterraneum DSM 12447.</title>
        <authorList>
            <person name="Gan H.M."/>
            <person name="Gan H.Y."/>
            <person name="Savka M.A."/>
        </authorList>
    </citation>
    <scope>NUCLEOTIDE SEQUENCE [LARGE SCALE GENOMIC DNA]</scope>
    <source>
        <strain evidence="3 4">DSM 12447</strain>
    </source>
</reference>
<dbReference type="InterPro" id="IPR002716">
    <property type="entry name" value="PIN_dom"/>
</dbReference>
<protein>
    <submittedName>
        <fullName evidence="3">Uncharacterized protein</fullName>
    </submittedName>
</protein>
<evidence type="ECO:0000259" key="1">
    <source>
        <dbReference type="Pfam" id="PF13470"/>
    </source>
</evidence>
<dbReference type="AlphaFoldDB" id="A0A0B8ZUW1"/>
<name>A0A0B8ZUW1_9SPHN</name>
<gene>
    <name evidence="3" type="ORF">NJ75_04397</name>
</gene>
<sequence length="196" mass="21340">MFANRYTALVDACTLVSAPRRDLLLTLAEAEFFRVRWSQRILDETRAALDKIFAERGFADAPTRAARSVDAIHQAFPEALVEAHASVAALKFGLPDANDEHVLAAAVQTQAQAVVTENISDFPAAILAPLNIETRTADEFIADTIALDEGKAVAAIRTLRIRLKRPEMSAEDYLRSLEAHGLFVTASILSGHAESI</sequence>
<accession>A0A0B8ZUW1</accession>
<dbReference type="EMBL" id="JRVC01000033">
    <property type="protein sequence ID" value="KHS42031.1"/>
    <property type="molecule type" value="Genomic_DNA"/>
</dbReference>
<evidence type="ECO:0000313" key="4">
    <source>
        <dbReference type="Proteomes" id="UP000031338"/>
    </source>
</evidence>
<dbReference type="InterPro" id="IPR058652">
    <property type="entry name" value="VapC50_C"/>
</dbReference>
<keyword evidence="4" id="KW-1185">Reference proteome</keyword>
<comment type="caution">
    <text evidence="3">The sequence shown here is derived from an EMBL/GenBank/DDBJ whole genome shotgun (WGS) entry which is preliminary data.</text>
</comment>
<dbReference type="Pfam" id="PF13470">
    <property type="entry name" value="PIN_3"/>
    <property type="match status" value="1"/>
</dbReference>
<dbReference type="PATRIC" id="fig|48936.3.peg.4432"/>
<feature type="domain" description="PIN" evidence="1">
    <location>
        <begin position="8"/>
        <end position="119"/>
    </location>
</feature>
<organism evidence="3 4">
    <name type="scientific">Novosphingobium subterraneum</name>
    <dbReference type="NCBI Taxonomy" id="48936"/>
    <lineage>
        <taxon>Bacteria</taxon>
        <taxon>Pseudomonadati</taxon>
        <taxon>Pseudomonadota</taxon>
        <taxon>Alphaproteobacteria</taxon>
        <taxon>Sphingomonadales</taxon>
        <taxon>Sphingomonadaceae</taxon>
        <taxon>Novosphingobium</taxon>
    </lineage>
</organism>
<dbReference type="STRING" id="48936.NJ75_04397"/>
<evidence type="ECO:0000259" key="2">
    <source>
        <dbReference type="Pfam" id="PF26343"/>
    </source>
</evidence>